<evidence type="ECO:0000313" key="3">
    <source>
        <dbReference type="EMBL" id="SHG94074.1"/>
    </source>
</evidence>
<feature type="domain" description="NAD-dependent epimerase/dehydratase" evidence="2">
    <location>
        <begin position="7"/>
        <end position="181"/>
    </location>
</feature>
<keyword evidence="4" id="KW-1185">Reference proteome</keyword>
<dbReference type="EMBL" id="FQWC01000004">
    <property type="protein sequence ID" value="SHG94074.1"/>
    <property type="molecule type" value="Genomic_DNA"/>
</dbReference>
<dbReference type="Proteomes" id="UP000184071">
    <property type="component" value="Unassembled WGS sequence"/>
</dbReference>
<organism evidence="3 4">
    <name type="scientific">Flavobacterium defluvii</name>
    <dbReference type="NCBI Taxonomy" id="370979"/>
    <lineage>
        <taxon>Bacteria</taxon>
        <taxon>Pseudomonadati</taxon>
        <taxon>Bacteroidota</taxon>
        <taxon>Flavobacteriia</taxon>
        <taxon>Flavobacteriales</taxon>
        <taxon>Flavobacteriaceae</taxon>
        <taxon>Flavobacterium</taxon>
    </lineage>
</organism>
<protein>
    <submittedName>
        <fullName evidence="3">Nucleoside-diphosphate-sugar epimerase</fullName>
    </submittedName>
</protein>
<dbReference type="CDD" id="cd08946">
    <property type="entry name" value="SDR_e"/>
    <property type="match status" value="1"/>
</dbReference>
<dbReference type="Gene3D" id="3.40.50.720">
    <property type="entry name" value="NAD(P)-binding Rossmann-like Domain"/>
    <property type="match status" value="1"/>
</dbReference>
<reference evidence="4" key="1">
    <citation type="submission" date="2016-11" db="EMBL/GenBank/DDBJ databases">
        <authorList>
            <person name="Varghese N."/>
            <person name="Submissions S."/>
        </authorList>
    </citation>
    <scope>NUCLEOTIDE SEQUENCE [LARGE SCALE GENOMIC DNA]</scope>
    <source>
        <strain evidence="4">DSM 17963</strain>
    </source>
</reference>
<evidence type="ECO:0000259" key="2">
    <source>
        <dbReference type="Pfam" id="PF01370"/>
    </source>
</evidence>
<dbReference type="PANTHER" id="PTHR43000">
    <property type="entry name" value="DTDP-D-GLUCOSE 4,6-DEHYDRATASE-RELATED"/>
    <property type="match status" value="1"/>
</dbReference>
<dbReference type="AlphaFoldDB" id="A0A1M5NWV9"/>
<gene>
    <name evidence="3" type="ORF">SAMN05443663_104320</name>
</gene>
<dbReference type="SUPFAM" id="SSF51735">
    <property type="entry name" value="NAD(P)-binding Rossmann-fold domains"/>
    <property type="match status" value="1"/>
</dbReference>
<dbReference type="InterPro" id="IPR001509">
    <property type="entry name" value="Epimerase_deHydtase"/>
</dbReference>
<dbReference type="InterPro" id="IPR036291">
    <property type="entry name" value="NAD(P)-bd_dom_sf"/>
</dbReference>
<evidence type="ECO:0000313" key="4">
    <source>
        <dbReference type="Proteomes" id="UP000184071"/>
    </source>
</evidence>
<proteinExistence type="inferred from homology"/>
<evidence type="ECO:0000256" key="1">
    <source>
        <dbReference type="ARBA" id="ARBA00007637"/>
    </source>
</evidence>
<dbReference type="OrthoDB" id="329806at2"/>
<accession>A0A1M5NWV9</accession>
<dbReference type="Pfam" id="PF01370">
    <property type="entry name" value="Epimerase"/>
    <property type="match status" value="1"/>
</dbReference>
<sequence>MSIKHKILITGGSGFIGTNLTDKLIRDGHKVLNIDLKQPQNDELSKYWKEVDINDLHYFREIVLKFEPDYIVHLAARTDLDGKKLEDYNANVLGVNNLLKIANELKNLKKILITSSMLVCHTGYYPKNQFDYTPSTIYGESKVLTEKIVWDNKPACDWAILRPTSIWGPWFGAPYKNFFEMVISGKYFHIGNRGCTKTYGFIGNAIYQIENILFKETLNEQEKVFFIGDDPAINIEEWGNEIADELGKKIKKLPYFVIKTAAFVGDGLNFLKINFPMSSFRLRNMTTNNIINLENTYKVAPILPYSRKEGVKITLKWMLDRRI</sequence>
<name>A0A1M5NWV9_9FLAO</name>
<comment type="similarity">
    <text evidence="1">Belongs to the NAD(P)-dependent epimerase/dehydratase family.</text>
</comment>
<dbReference type="RefSeq" id="WP_073416394.1">
    <property type="nucleotide sequence ID" value="NZ_FQWC01000004.1"/>
</dbReference>
<dbReference type="STRING" id="370979.SAMN05443663_104320"/>